<dbReference type="Gene3D" id="3.30.110.90">
    <property type="entry name" value="Amidohydrolase"/>
    <property type="match status" value="1"/>
</dbReference>
<dbReference type="Gene3D" id="1.20.58.520">
    <property type="entry name" value="Amidohydrolase"/>
    <property type="match status" value="1"/>
</dbReference>
<dbReference type="SUPFAM" id="SSF51556">
    <property type="entry name" value="Metallo-dependent hydrolases"/>
    <property type="match status" value="1"/>
</dbReference>
<sequence>MSFKCDSPQPRKSLTITSSSLWCTQLRPFPKVLILSVALVLTSLLYPKVSYHRRTLAEEDLASEWHDDMPYREQAWWDISTEYPYPRVLEYQVNEGTWLRLDIHPNSGDVVFDILGDLYCIPGTEAYDFHDESTRRARPILLGIPYDSDPRFSPRGDLLAFRSDAELGVDNLWVLPWKGCDAMDVRPISKDRVLASALELKSTEDELLAKGVKETEERKHRRLIREGRINAQRITNETWRYVSGPRFYPSGSKVIGTKWYQGRVTLGAPEGWVYPLPASIPQSIPVGSGKRVIGRTLPPGRTIEEYANLQIGPEQFTFNGEDVLIYAKNIVDSYTTTENKDPFKGTYGIFSRNLTTGLESVLVDGSPGGAVRPEISRDGCTLAFVRRSRDHGVLVLKDLTTGTIHHVWNGLSTEFSTSWSSISGSYPSFAFTPSDDAVVIWARGQIHHIPLSVNERGERVVGGVPRPIRFSATIEQRIAETITAEVDLVGLETQDTQRVHAFKELRVDESGSQAVFQAAGVTVVQVIGEHNVTKVPVLDQTSPYYSPSFVPGANHLVLHAKWSDTGLTTFELADIQTGVACELTGLPLGRYFSPVLSQSNNTTRYIAFIKSDGDLLTGSIIATANPGIYVGSVNLPPNASSSTQIPISDIRFVSSSVDTTAFKEILLDFLSDSELMVQYTDQTFTIDLSAGTNADGEYDIQTVTTAKVSTEIASTSSAVRDYDAFVENSHVYLAARKDAKDIPLWAKPGNSTKGLARLSAHGGHSIIWSRDFKKLFWLLGPILHSFEVSKLGQCVRQIRQDPETFGAKCLDKLVEQQEISVSHSTDIARFKEETKTTEGSDKILAIINAKIMTMENGVEEHDLIQNGILLVKDGLISAVGDSSSVRIHANTTTIDAQGAFVIPGFFDAHAHWSGPIFRFPAKSWEMQAFLAYGVTSMHNPSSMTVNTFIERSRLESDQFVGPRVLTTGSPLFAGTWTGLHEEIADEEQAYSALYRIKAEGGPISHSYKNYQLPSRASRQRLLKAARKLGMLCVPEGGANWDWGLTYIIDGMTTHEHNLPVPVIYDDVAQLFAHSGTVYTPTHLVHYGGLLGEVHVWANHDVPNDPKLRKYVPHDILEGLTESIAAPSYAYTLFNVSASAARMSRLGVPLHIGAHGENPKGHNYHAEMFFAKQGGLSNYEVLKAAITTGPQTFGKLADFLIYQPGIDLLDGPIENTRALRFVARGGRIWDASSMNEVWPVARDAQTMPVFNP</sequence>
<evidence type="ECO:0000313" key="2">
    <source>
        <dbReference type="Proteomes" id="UP000054988"/>
    </source>
</evidence>
<dbReference type="InterPro" id="IPR032466">
    <property type="entry name" value="Metal_Hydrolase"/>
</dbReference>
<dbReference type="eggNOG" id="ENOG502SIKK">
    <property type="taxonomic scope" value="Eukaryota"/>
</dbReference>
<dbReference type="EMBL" id="LATX01002049">
    <property type="protein sequence ID" value="KTB34689.1"/>
    <property type="molecule type" value="Genomic_DNA"/>
</dbReference>
<evidence type="ECO:0008006" key="3">
    <source>
        <dbReference type="Google" id="ProtNLM"/>
    </source>
</evidence>
<gene>
    <name evidence="1" type="ORF">WG66_12709</name>
</gene>
<dbReference type="SUPFAM" id="SSF82171">
    <property type="entry name" value="DPP6 N-terminal domain-like"/>
    <property type="match status" value="1"/>
</dbReference>
<dbReference type="PANTHER" id="PTHR43135">
    <property type="entry name" value="ALPHA-D-RIBOSE 1-METHYLPHOSPHONATE 5-TRIPHOSPHATE DIPHOSPHATASE"/>
    <property type="match status" value="1"/>
</dbReference>
<dbReference type="InterPro" id="IPR051781">
    <property type="entry name" value="Metallo-dep_Hydrolase"/>
</dbReference>
<dbReference type="PANTHER" id="PTHR43135:SF3">
    <property type="entry name" value="ALPHA-D-RIBOSE 1-METHYLPHOSPHONATE 5-TRIPHOSPHATE DIPHOSPHATASE"/>
    <property type="match status" value="1"/>
</dbReference>
<evidence type="ECO:0000313" key="1">
    <source>
        <dbReference type="EMBL" id="KTB34689.1"/>
    </source>
</evidence>
<comment type="caution">
    <text evidence="1">The sequence shown here is derived from an EMBL/GenBank/DDBJ whole genome shotgun (WGS) entry which is preliminary data.</text>
</comment>
<dbReference type="Gene3D" id="2.30.40.10">
    <property type="entry name" value="Urease, subunit C, domain 1"/>
    <property type="match status" value="1"/>
</dbReference>
<accession>A0A0W0FEF6</accession>
<name>A0A0W0FEF6_MONRR</name>
<dbReference type="SUPFAM" id="SSF51338">
    <property type="entry name" value="Composite domain of metallo-dependent hydrolases"/>
    <property type="match status" value="1"/>
</dbReference>
<organism evidence="1 2">
    <name type="scientific">Moniliophthora roreri</name>
    <name type="common">Frosty pod rot fungus</name>
    <name type="synonym">Monilia roreri</name>
    <dbReference type="NCBI Taxonomy" id="221103"/>
    <lineage>
        <taxon>Eukaryota</taxon>
        <taxon>Fungi</taxon>
        <taxon>Dikarya</taxon>
        <taxon>Basidiomycota</taxon>
        <taxon>Agaricomycotina</taxon>
        <taxon>Agaricomycetes</taxon>
        <taxon>Agaricomycetidae</taxon>
        <taxon>Agaricales</taxon>
        <taxon>Marasmiineae</taxon>
        <taxon>Marasmiaceae</taxon>
        <taxon>Moniliophthora</taxon>
    </lineage>
</organism>
<dbReference type="GO" id="GO:0016810">
    <property type="term" value="F:hydrolase activity, acting on carbon-nitrogen (but not peptide) bonds"/>
    <property type="evidence" value="ECO:0007669"/>
    <property type="project" value="InterPro"/>
</dbReference>
<dbReference type="AlphaFoldDB" id="A0A0W0FEF6"/>
<reference evidence="1 2" key="1">
    <citation type="submission" date="2015-12" db="EMBL/GenBank/DDBJ databases">
        <title>Draft genome sequence of Moniliophthora roreri, the causal agent of frosty pod rot of cacao.</title>
        <authorList>
            <person name="Aime M.C."/>
            <person name="Diaz-Valderrama J.R."/>
            <person name="Kijpornyongpan T."/>
            <person name="Phillips-Mora W."/>
        </authorList>
    </citation>
    <scope>NUCLEOTIDE SEQUENCE [LARGE SCALE GENOMIC DNA]</scope>
    <source>
        <strain evidence="1 2">MCA 2952</strain>
    </source>
</reference>
<dbReference type="InterPro" id="IPR011059">
    <property type="entry name" value="Metal-dep_hydrolase_composite"/>
</dbReference>
<dbReference type="Proteomes" id="UP000054988">
    <property type="component" value="Unassembled WGS sequence"/>
</dbReference>
<protein>
    <recommendedName>
        <fullName evidence="3">Amidohydrolase-related domain-containing protein</fullName>
    </recommendedName>
</protein>
<proteinExistence type="predicted"/>
<dbReference type="Gene3D" id="3.40.50.10910">
    <property type="entry name" value="Amidohydrolase"/>
    <property type="match status" value="1"/>
</dbReference>